<protein>
    <recommendedName>
        <fullName evidence="1">ShKT domain-containing protein</fullName>
    </recommendedName>
</protein>
<gene>
    <name evidence="2" type="ORF">HTAM1171_LOCUS1417</name>
</gene>
<dbReference type="SMART" id="SM00254">
    <property type="entry name" value="ShKT"/>
    <property type="match status" value="2"/>
</dbReference>
<dbReference type="AlphaFoldDB" id="A0A7S2E512"/>
<reference evidence="2" key="1">
    <citation type="submission" date="2021-01" db="EMBL/GenBank/DDBJ databases">
        <authorList>
            <person name="Corre E."/>
            <person name="Pelletier E."/>
            <person name="Niang G."/>
            <person name="Scheremetjew M."/>
            <person name="Finn R."/>
            <person name="Kale V."/>
            <person name="Holt S."/>
            <person name="Cochrane G."/>
            <person name="Meng A."/>
            <person name="Brown T."/>
            <person name="Cohen L."/>
        </authorList>
    </citation>
    <scope>NUCLEOTIDE SEQUENCE</scope>
    <source>
        <strain evidence="2">CCMP826</strain>
    </source>
</reference>
<dbReference type="InterPro" id="IPR003582">
    <property type="entry name" value="ShKT_dom"/>
</dbReference>
<accession>A0A7S2E512</accession>
<sequence>MVKVISRLSSSHRCSTISVGVQQFVVLLYALSCLLSSSPCFTFVDAMSNVVDDECANSDDDECFWDQFRQQQQHQQEKGVEQEQEQLEDHNVQKFKSNKVVTAEDVRLKDIQQFVDDAVSEAPDAFLPSHELNNIDKNKHGKVDDVDDEKCADLTKECPLWAQNGQCRENAQFMFSLCRRACGACIPGIDSGEHQEVKGESSSKIGEMLYRSLLYLRDEVLDHPQYDASVKEKCKNDHALCTFWSSAGECTNNPQYMQDHCSLACMSCH</sequence>
<feature type="domain" description="ShKT" evidence="1">
    <location>
        <begin position="234"/>
        <end position="268"/>
    </location>
</feature>
<name>A0A7S2E512_9STRA</name>
<evidence type="ECO:0000313" key="2">
    <source>
        <dbReference type="EMBL" id="CAD9471557.1"/>
    </source>
</evidence>
<dbReference type="EMBL" id="HBGV01002300">
    <property type="protein sequence ID" value="CAD9471557.1"/>
    <property type="molecule type" value="Transcribed_RNA"/>
</dbReference>
<feature type="domain" description="ShKT" evidence="1">
    <location>
        <begin position="151"/>
        <end position="185"/>
    </location>
</feature>
<proteinExistence type="predicted"/>
<dbReference type="PROSITE" id="PS51670">
    <property type="entry name" value="SHKT"/>
    <property type="match status" value="2"/>
</dbReference>
<evidence type="ECO:0000259" key="1">
    <source>
        <dbReference type="PROSITE" id="PS51670"/>
    </source>
</evidence>
<organism evidence="2">
    <name type="scientific">Helicotheca tamesis</name>
    <dbReference type="NCBI Taxonomy" id="374047"/>
    <lineage>
        <taxon>Eukaryota</taxon>
        <taxon>Sar</taxon>
        <taxon>Stramenopiles</taxon>
        <taxon>Ochrophyta</taxon>
        <taxon>Bacillariophyta</taxon>
        <taxon>Mediophyceae</taxon>
        <taxon>Lithodesmiophycidae</taxon>
        <taxon>Lithodesmiales</taxon>
        <taxon>Lithodesmiaceae</taxon>
        <taxon>Helicotheca</taxon>
    </lineage>
</organism>
<dbReference type="Pfam" id="PF01549">
    <property type="entry name" value="ShK"/>
    <property type="match status" value="2"/>
</dbReference>